<feature type="compositionally biased region" description="Polar residues" evidence="1">
    <location>
        <begin position="210"/>
        <end position="223"/>
    </location>
</feature>
<reference evidence="2 3" key="1">
    <citation type="submission" date="2015-05" db="EMBL/GenBank/DDBJ databases">
        <title>Distinctive expansion of gene families associated with plant cell wall degradation and secondary metabolism in the genomes of grapevine trunk pathogens.</title>
        <authorList>
            <person name="Lawrence D.P."/>
            <person name="Travadon R."/>
            <person name="Rolshausen P.E."/>
            <person name="Baumgartner K."/>
        </authorList>
    </citation>
    <scope>NUCLEOTIDE SEQUENCE [LARGE SCALE GENOMIC DNA]</scope>
    <source>
        <strain evidence="2">UCRPC4</strain>
    </source>
</reference>
<keyword evidence="3" id="KW-1185">Reference proteome</keyword>
<feature type="compositionally biased region" description="Basic and acidic residues" evidence="1">
    <location>
        <begin position="98"/>
        <end position="108"/>
    </location>
</feature>
<accession>A0A0G2HG95</accession>
<evidence type="ECO:0000313" key="2">
    <source>
        <dbReference type="EMBL" id="KKY27485.1"/>
    </source>
</evidence>
<dbReference type="Proteomes" id="UP000053317">
    <property type="component" value="Unassembled WGS sequence"/>
</dbReference>
<comment type="caution">
    <text evidence="2">The sequence shown here is derived from an EMBL/GenBank/DDBJ whole genome shotgun (WGS) entry which is preliminary data.</text>
</comment>
<protein>
    <submittedName>
        <fullName evidence="2">Uncharacterized protein</fullName>
    </submittedName>
</protein>
<reference evidence="2 3" key="2">
    <citation type="submission" date="2015-05" db="EMBL/GenBank/DDBJ databases">
        <authorList>
            <person name="Morales-Cruz A."/>
            <person name="Amrine K.C."/>
            <person name="Cantu D."/>
        </authorList>
    </citation>
    <scope>NUCLEOTIDE SEQUENCE [LARGE SCALE GENOMIC DNA]</scope>
    <source>
        <strain evidence="2">UCRPC4</strain>
    </source>
</reference>
<evidence type="ECO:0000313" key="3">
    <source>
        <dbReference type="Proteomes" id="UP000053317"/>
    </source>
</evidence>
<dbReference type="OrthoDB" id="3642840at2759"/>
<sequence length="541" mass="60193">MDNLGAQSSASKRKGKGKMATFVWADRSALETIIDIRKLDLFGTTDTLQKVQVRLAHDPNVDDDTEPNQQVDHITAETPPTITGTPKPLTNRRKEKRAGKLEKSKAKALKNQERFDSGVTSQDVQAVKEAIHGKEDRVLATHNDDDVDVIIQRNIAFVAAVHASKKIYQAKGVETLTNKDKQAFTTDAMTRRVDDILEALDLSVVSSSTTPNIPQVAGQQSTPAKRGKIDGKSRKERQALVNKVRTLIFEDIEKCDADDTNTLIRMAGYYRYANKQILGKMLVNHEDWEWATGERVQQVDEDEPEDEGEGYEDAEVAEHAAEGDWVQEHVDDVWDDQADAALNAQFGGEDHPLVQLGYNRWILVPENEVAYQRVVLTYLEAFVLAVQEEDARMQDQTRANFIVNRLLRMFRDHEGLVLPRNVPSDAQVDPDDQVYFGNCLFDWIGASEDNVLEMAPYINPGVQESELVTQKITAAGEDSFEESKADVPGGSNVAIAEDNEDRTAQAVKNESKAELSDAAMAVRLRARVVSIPPSPEEGIEG</sequence>
<organism evidence="2 3">
    <name type="scientific">Phaeomoniella chlamydospora</name>
    <name type="common">Phaeoacremonium chlamydosporum</name>
    <dbReference type="NCBI Taxonomy" id="158046"/>
    <lineage>
        <taxon>Eukaryota</taxon>
        <taxon>Fungi</taxon>
        <taxon>Dikarya</taxon>
        <taxon>Ascomycota</taxon>
        <taxon>Pezizomycotina</taxon>
        <taxon>Eurotiomycetes</taxon>
        <taxon>Chaetothyriomycetidae</taxon>
        <taxon>Phaeomoniellales</taxon>
        <taxon>Phaeomoniellaceae</taxon>
        <taxon>Phaeomoniella</taxon>
    </lineage>
</organism>
<evidence type="ECO:0000256" key="1">
    <source>
        <dbReference type="SAM" id="MobiDB-lite"/>
    </source>
</evidence>
<gene>
    <name evidence="2" type="ORF">UCRPC4_g01080</name>
</gene>
<proteinExistence type="predicted"/>
<feature type="region of interest" description="Disordered" evidence="1">
    <location>
        <begin position="76"/>
        <end position="108"/>
    </location>
</feature>
<name>A0A0G2HG95_PHACM</name>
<dbReference type="AlphaFoldDB" id="A0A0G2HG95"/>
<feature type="region of interest" description="Disordered" evidence="1">
    <location>
        <begin position="210"/>
        <end position="233"/>
    </location>
</feature>
<dbReference type="EMBL" id="LCWF01000024">
    <property type="protein sequence ID" value="KKY27485.1"/>
    <property type="molecule type" value="Genomic_DNA"/>
</dbReference>